<accession>A0ABT2MGY5</accession>
<evidence type="ECO:0000256" key="1">
    <source>
        <dbReference type="SAM" id="MobiDB-lite"/>
    </source>
</evidence>
<evidence type="ECO:0000313" key="4">
    <source>
        <dbReference type="EMBL" id="MCT7661553.1"/>
    </source>
</evidence>
<feature type="compositionally biased region" description="Pro residues" evidence="1">
    <location>
        <begin position="82"/>
        <end position="96"/>
    </location>
</feature>
<comment type="caution">
    <text evidence="4">The sequence shown here is derived from an EMBL/GenBank/DDBJ whole genome shotgun (WGS) entry which is preliminary data.</text>
</comment>
<feature type="transmembrane region" description="Helical" evidence="2">
    <location>
        <begin position="289"/>
        <end position="309"/>
    </location>
</feature>
<feature type="compositionally biased region" description="Low complexity" evidence="1">
    <location>
        <begin position="34"/>
        <end position="45"/>
    </location>
</feature>
<dbReference type="InterPro" id="IPR025565">
    <property type="entry name" value="DUF4328"/>
</dbReference>
<gene>
    <name evidence="4" type="ORF">N4S67_24410</name>
</gene>
<feature type="transmembrane region" description="Helical" evidence="2">
    <location>
        <begin position="171"/>
        <end position="199"/>
    </location>
</feature>
<feature type="compositionally biased region" description="Polar residues" evidence="1">
    <location>
        <begin position="46"/>
        <end position="57"/>
    </location>
</feature>
<evidence type="ECO:0000313" key="5">
    <source>
        <dbReference type="Proteomes" id="UP001206639"/>
    </source>
</evidence>
<keyword evidence="2" id="KW-0812">Transmembrane</keyword>
<dbReference type="RefSeq" id="WP_260995605.1">
    <property type="nucleotide sequence ID" value="NZ_JAODWD010000006.1"/>
</dbReference>
<feature type="region of interest" description="Disordered" evidence="1">
    <location>
        <begin position="80"/>
        <end position="99"/>
    </location>
</feature>
<keyword evidence="2" id="KW-1133">Transmembrane helix</keyword>
<feature type="domain" description="DUF4328" evidence="3">
    <location>
        <begin position="160"/>
        <end position="314"/>
    </location>
</feature>
<dbReference type="Pfam" id="PF14219">
    <property type="entry name" value="DUF4328"/>
    <property type="match status" value="1"/>
</dbReference>
<feature type="region of interest" description="Disordered" evidence="1">
    <location>
        <begin position="32"/>
        <end position="65"/>
    </location>
</feature>
<dbReference type="Proteomes" id="UP001206639">
    <property type="component" value="Unassembled WGS sequence"/>
</dbReference>
<feature type="transmembrane region" description="Helical" evidence="2">
    <location>
        <begin position="129"/>
        <end position="151"/>
    </location>
</feature>
<feature type="region of interest" description="Disordered" evidence="1">
    <location>
        <begin position="334"/>
        <end position="357"/>
    </location>
</feature>
<keyword evidence="2" id="KW-0472">Membrane</keyword>
<evidence type="ECO:0000259" key="3">
    <source>
        <dbReference type="Pfam" id="PF14219"/>
    </source>
</evidence>
<name>A0ABT2MGY5_9MYCO</name>
<reference evidence="5" key="1">
    <citation type="submission" date="2023-07" db="EMBL/GenBank/DDBJ databases">
        <authorList>
            <person name="Deng Y."/>
            <person name="Zhang Y.-Q."/>
        </authorList>
    </citation>
    <scope>NUCLEOTIDE SEQUENCE [LARGE SCALE GENOMIC DNA]</scope>
    <source>
        <strain evidence="5">CPCC 205710</strain>
    </source>
</reference>
<organism evidence="4 5">
    <name type="scientific">Mycobacterium deserti</name>
    <dbReference type="NCBI Taxonomy" id="2978347"/>
    <lineage>
        <taxon>Bacteria</taxon>
        <taxon>Bacillati</taxon>
        <taxon>Actinomycetota</taxon>
        <taxon>Actinomycetes</taxon>
        <taxon>Mycobacteriales</taxon>
        <taxon>Mycobacteriaceae</taxon>
        <taxon>Mycobacterium</taxon>
    </lineage>
</organism>
<sequence length="357" mass="39023">MIQVCSACGTRWNVRDRRRAWCPRCNGTLLAPSTPDTGGDWTGGTAPSQTQQANPTTERGLGTPPSARLLPPGYRWIAVRPGAPPPRRGTPRPLGPTPRYSVIPRWGLIDHFDTVGQQREVPRSGPSPAMVRTTLIATMAILGAAALIHLVRYGLLILNRTVLLNPWVAGAATWLGIAVSVVAVFMVVASAVVLTNWLIARRAAAFAYRGHEDSRPVWVLRWGSLVPLVNLLWAPTFVIELAGVEDRLSWLRRPITVWWLLWVLSTVVSIFAFATSFATDAQGIADNTVTTIIAYLLALAALLLTLRVFRGFERQPVERRTKRWVMVPVDADGNAHSRTEATPDTAAVESEGQNPAA</sequence>
<feature type="transmembrane region" description="Helical" evidence="2">
    <location>
        <begin position="257"/>
        <end position="277"/>
    </location>
</feature>
<protein>
    <submittedName>
        <fullName evidence="4">DUF4328 domain-containing protein</fullName>
    </submittedName>
</protein>
<proteinExistence type="predicted"/>
<evidence type="ECO:0000256" key="2">
    <source>
        <dbReference type="SAM" id="Phobius"/>
    </source>
</evidence>
<keyword evidence="5" id="KW-1185">Reference proteome</keyword>
<dbReference type="EMBL" id="JAODWD010000006">
    <property type="protein sequence ID" value="MCT7661553.1"/>
    <property type="molecule type" value="Genomic_DNA"/>
</dbReference>